<protein>
    <submittedName>
        <fullName evidence="2">Uncharacterized protein</fullName>
    </submittedName>
</protein>
<dbReference type="Proteomes" id="UP001500523">
    <property type="component" value="Unassembled WGS sequence"/>
</dbReference>
<feature type="region of interest" description="Disordered" evidence="1">
    <location>
        <begin position="1"/>
        <end position="62"/>
    </location>
</feature>
<accession>A0ABP7D809</accession>
<sequence length="62" mass="6804">MKKADVSQTDGISPDWFRPAPKGKRLLPPDLRVRPAKPAINDDGERPRLGLRYGGLPPATGR</sequence>
<dbReference type="RefSeq" id="WP_344692153.1">
    <property type="nucleotide sequence ID" value="NZ_BAABBF010000002.1"/>
</dbReference>
<proteinExistence type="predicted"/>
<name>A0ABP7D809_9SPHN</name>
<dbReference type="EMBL" id="BAABBF010000002">
    <property type="protein sequence ID" value="GAA3700838.1"/>
    <property type="molecule type" value="Genomic_DNA"/>
</dbReference>
<evidence type="ECO:0000313" key="3">
    <source>
        <dbReference type="Proteomes" id="UP001500523"/>
    </source>
</evidence>
<evidence type="ECO:0000313" key="2">
    <source>
        <dbReference type="EMBL" id="GAA3700838.1"/>
    </source>
</evidence>
<reference evidence="3" key="1">
    <citation type="journal article" date="2019" name="Int. J. Syst. Evol. Microbiol.">
        <title>The Global Catalogue of Microorganisms (GCM) 10K type strain sequencing project: providing services to taxonomists for standard genome sequencing and annotation.</title>
        <authorList>
            <consortium name="The Broad Institute Genomics Platform"/>
            <consortium name="The Broad Institute Genome Sequencing Center for Infectious Disease"/>
            <person name="Wu L."/>
            <person name="Ma J."/>
        </authorList>
    </citation>
    <scope>NUCLEOTIDE SEQUENCE [LARGE SCALE GENOMIC DNA]</scope>
    <source>
        <strain evidence="3">JCM 17498</strain>
    </source>
</reference>
<keyword evidence="3" id="KW-1185">Reference proteome</keyword>
<evidence type="ECO:0000256" key="1">
    <source>
        <dbReference type="SAM" id="MobiDB-lite"/>
    </source>
</evidence>
<comment type="caution">
    <text evidence="2">The sequence shown here is derived from an EMBL/GenBank/DDBJ whole genome shotgun (WGS) entry which is preliminary data.</text>
</comment>
<feature type="compositionally biased region" description="Polar residues" evidence="1">
    <location>
        <begin position="1"/>
        <end position="11"/>
    </location>
</feature>
<gene>
    <name evidence="2" type="ORF">GCM10022268_08540</name>
</gene>
<organism evidence="2 3">
    <name type="scientific">Sphingomonas cynarae</name>
    <dbReference type="NCBI Taxonomy" id="930197"/>
    <lineage>
        <taxon>Bacteria</taxon>
        <taxon>Pseudomonadati</taxon>
        <taxon>Pseudomonadota</taxon>
        <taxon>Alphaproteobacteria</taxon>
        <taxon>Sphingomonadales</taxon>
        <taxon>Sphingomonadaceae</taxon>
        <taxon>Sphingomonas</taxon>
    </lineage>
</organism>